<name>A0ABN2MT69_9PSEU</name>
<evidence type="ECO:0000313" key="2">
    <source>
        <dbReference type="Proteomes" id="UP001500449"/>
    </source>
</evidence>
<accession>A0ABN2MT69</accession>
<proteinExistence type="predicted"/>
<sequence length="133" mass="14501">MSPYPSTHVAVQIDAPASEVYAFVADPTTLPRWASGLASAQVELRAGRWIADSPMGQVEVEFVPRNDFGILDHDVTLPSGEVVTNPVRVLPNEDGCDVLFTVRQRPGMSDDEVARDVRTVRGDLETLARILGE</sequence>
<dbReference type="Gene3D" id="3.30.530.20">
    <property type="match status" value="1"/>
</dbReference>
<organism evidence="1 2">
    <name type="scientific">Pseudonocardia ailaonensis</name>
    <dbReference type="NCBI Taxonomy" id="367279"/>
    <lineage>
        <taxon>Bacteria</taxon>
        <taxon>Bacillati</taxon>
        <taxon>Actinomycetota</taxon>
        <taxon>Actinomycetes</taxon>
        <taxon>Pseudonocardiales</taxon>
        <taxon>Pseudonocardiaceae</taxon>
        <taxon>Pseudonocardia</taxon>
    </lineage>
</organism>
<evidence type="ECO:0000313" key="1">
    <source>
        <dbReference type="EMBL" id="GAA1836596.1"/>
    </source>
</evidence>
<gene>
    <name evidence="1" type="ORF">GCM10009836_13870</name>
</gene>
<protein>
    <submittedName>
        <fullName evidence="1">SRPBCC family protein</fullName>
    </submittedName>
</protein>
<reference evidence="1 2" key="1">
    <citation type="journal article" date="2019" name="Int. J. Syst. Evol. Microbiol.">
        <title>The Global Catalogue of Microorganisms (GCM) 10K type strain sequencing project: providing services to taxonomists for standard genome sequencing and annotation.</title>
        <authorList>
            <consortium name="The Broad Institute Genomics Platform"/>
            <consortium name="The Broad Institute Genome Sequencing Center for Infectious Disease"/>
            <person name="Wu L."/>
            <person name="Ma J."/>
        </authorList>
    </citation>
    <scope>NUCLEOTIDE SEQUENCE [LARGE SCALE GENOMIC DNA]</scope>
    <source>
        <strain evidence="1 2">JCM 16009</strain>
    </source>
</reference>
<keyword evidence="2" id="KW-1185">Reference proteome</keyword>
<dbReference type="InterPro" id="IPR019587">
    <property type="entry name" value="Polyketide_cyclase/dehydratase"/>
</dbReference>
<dbReference type="SUPFAM" id="SSF55961">
    <property type="entry name" value="Bet v1-like"/>
    <property type="match status" value="1"/>
</dbReference>
<dbReference type="InterPro" id="IPR023393">
    <property type="entry name" value="START-like_dom_sf"/>
</dbReference>
<comment type="caution">
    <text evidence="1">The sequence shown here is derived from an EMBL/GenBank/DDBJ whole genome shotgun (WGS) entry which is preliminary data.</text>
</comment>
<dbReference type="Proteomes" id="UP001500449">
    <property type="component" value="Unassembled WGS sequence"/>
</dbReference>
<dbReference type="EMBL" id="BAAAQK010000004">
    <property type="protein sequence ID" value="GAA1836596.1"/>
    <property type="molecule type" value="Genomic_DNA"/>
</dbReference>
<dbReference type="Pfam" id="PF10604">
    <property type="entry name" value="Polyketide_cyc2"/>
    <property type="match status" value="1"/>
</dbReference>
<dbReference type="RefSeq" id="WP_344413636.1">
    <property type="nucleotide sequence ID" value="NZ_BAAAQK010000004.1"/>
</dbReference>